<proteinExistence type="predicted"/>
<evidence type="ECO:0000313" key="2">
    <source>
        <dbReference type="Proteomes" id="UP000761534"/>
    </source>
</evidence>
<dbReference type="EMBL" id="SWFS01000425">
    <property type="protein sequence ID" value="KAA8904714.1"/>
    <property type="molecule type" value="Genomic_DNA"/>
</dbReference>
<accession>A0A642UXE6</accession>
<dbReference type="AlphaFoldDB" id="A0A642UXE6"/>
<reference evidence="1" key="1">
    <citation type="journal article" date="2019" name="G3 (Bethesda)">
        <title>Genome Assemblies of Two Rare Opportunistic Yeast Pathogens: Diutina rugosa (syn. Candida rugosa) and Trichomonascus ciferrii (syn. Candida ciferrii).</title>
        <authorList>
            <person name="Mixao V."/>
            <person name="Saus E."/>
            <person name="Hansen A.P."/>
            <person name="Lass-Florl C."/>
            <person name="Gabaldon T."/>
        </authorList>
    </citation>
    <scope>NUCLEOTIDE SEQUENCE</scope>
    <source>
        <strain evidence="1">CBS 4856</strain>
    </source>
</reference>
<dbReference type="Proteomes" id="UP000761534">
    <property type="component" value="Unassembled WGS sequence"/>
</dbReference>
<gene>
    <name evidence="1" type="ORF">TRICI_005411</name>
</gene>
<organism evidence="1 2">
    <name type="scientific">Trichomonascus ciferrii</name>
    <dbReference type="NCBI Taxonomy" id="44093"/>
    <lineage>
        <taxon>Eukaryota</taxon>
        <taxon>Fungi</taxon>
        <taxon>Dikarya</taxon>
        <taxon>Ascomycota</taxon>
        <taxon>Saccharomycotina</taxon>
        <taxon>Dipodascomycetes</taxon>
        <taxon>Dipodascales</taxon>
        <taxon>Trichomonascaceae</taxon>
        <taxon>Trichomonascus</taxon>
        <taxon>Trichomonascus ciferrii complex</taxon>
    </lineage>
</organism>
<dbReference type="OrthoDB" id="151490at2759"/>
<protein>
    <submittedName>
        <fullName evidence="1">Uncharacterized protein</fullName>
    </submittedName>
</protein>
<dbReference type="VEuPathDB" id="FungiDB:TRICI_005411"/>
<comment type="caution">
    <text evidence="1">The sequence shown here is derived from an EMBL/GenBank/DDBJ whole genome shotgun (WGS) entry which is preliminary data.</text>
</comment>
<name>A0A642UXE6_9ASCO</name>
<evidence type="ECO:0000313" key="1">
    <source>
        <dbReference type="EMBL" id="KAA8904714.1"/>
    </source>
</evidence>
<sequence length="78" mass="9107">MEDIQPPKNHGESPPFNHLVIGFFDPLVDRFEELKASTNLGPAELKIKKINEFINRWRKNVGDDIYPVFRLSKPLQFI</sequence>
<keyword evidence="2" id="KW-1185">Reference proteome</keyword>